<dbReference type="GO" id="GO:0003677">
    <property type="term" value="F:DNA binding"/>
    <property type="evidence" value="ECO:0007669"/>
    <property type="project" value="InterPro"/>
</dbReference>
<dbReference type="PANTHER" id="PTHR34322:SF2">
    <property type="entry name" value="TRANSPOSASE IS200-LIKE DOMAIN-CONTAINING PROTEIN"/>
    <property type="match status" value="1"/>
</dbReference>
<gene>
    <name evidence="2" type="ORF">A3F29_02865</name>
</gene>
<dbReference type="Proteomes" id="UP000177199">
    <property type="component" value="Unassembled WGS sequence"/>
</dbReference>
<evidence type="ECO:0000313" key="2">
    <source>
        <dbReference type="EMBL" id="OGK30363.1"/>
    </source>
</evidence>
<dbReference type="InterPro" id="IPR036515">
    <property type="entry name" value="Transposase_17_sf"/>
</dbReference>
<proteinExistence type="predicted"/>
<reference evidence="2 3" key="1">
    <citation type="journal article" date="2016" name="Nat. Commun.">
        <title>Thousands of microbial genomes shed light on interconnected biogeochemical processes in an aquifer system.</title>
        <authorList>
            <person name="Anantharaman K."/>
            <person name="Brown C.T."/>
            <person name="Hug L.A."/>
            <person name="Sharon I."/>
            <person name="Castelle C.J."/>
            <person name="Probst A.J."/>
            <person name="Thomas B.C."/>
            <person name="Singh A."/>
            <person name="Wilkins M.J."/>
            <person name="Karaoz U."/>
            <person name="Brodie E.L."/>
            <person name="Williams K.H."/>
            <person name="Hubbard S.S."/>
            <person name="Banfield J.F."/>
        </authorList>
    </citation>
    <scope>NUCLEOTIDE SEQUENCE [LARGE SCALE GENOMIC DNA]</scope>
</reference>
<dbReference type="InterPro" id="IPR002686">
    <property type="entry name" value="Transposase_17"/>
</dbReference>
<dbReference type="Gene3D" id="3.30.70.1290">
    <property type="entry name" value="Transposase IS200-like"/>
    <property type="match status" value="1"/>
</dbReference>
<dbReference type="Pfam" id="PF01797">
    <property type="entry name" value="Y1_Tnp"/>
    <property type="match status" value="1"/>
</dbReference>
<evidence type="ECO:0000259" key="1">
    <source>
        <dbReference type="SMART" id="SM01321"/>
    </source>
</evidence>
<dbReference type="SMART" id="SM01321">
    <property type="entry name" value="Y1_Tnp"/>
    <property type="match status" value="1"/>
</dbReference>
<comment type="caution">
    <text evidence="2">The sequence shown here is derived from an EMBL/GenBank/DDBJ whole genome shotgun (WGS) entry which is preliminary data.</text>
</comment>
<sequence>MHIGRYFKQGQVFHICNKSIANYGIYQDHKNIIRFKNAICFYNSQDRTESLADNLNKHKNKSLKVNLLQTNINKILKIIAYCIMPDHYHLLVKILKDDILSKYISDVENSFTRYFNIKFKRKGPLWQSRFRSVEVKTDEQLLHVSRYIHLNPTTSELVSKPEEWEFSSYRQYINNEKILKEVMTEITISTPSKYKRFCEDQIDYQKKLRKIKKLLLE</sequence>
<dbReference type="AlphaFoldDB" id="A0A1F7HGZ9"/>
<accession>A0A1F7HGZ9</accession>
<evidence type="ECO:0000313" key="3">
    <source>
        <dbReference type="Proteomes" id="UP000177199"/>
    </source>
</evidence>
<dbReference type="EMBL" id="MFZV01000045">
    <property type="protein sequence ID" value="OGK30363.1"/>
    <property type="molecule type" value="Genomic_DNA"/>
</dbReference>
<dbReference type="SUPFAM" id="SSF143422">
    <property type="entry name" value="Transposase IS200-like"/>
    <property type="match status" value="1"/>
</dbReference>
<protein>
    <recommendedName>
        <fullName evidence="1">Transposase IS200-like domain-containing protein</fullName>
    </recommendedName>
</protein>
<dbReference type="GO" id="GO:0004803">
    <property type="term" value="F:transposase activity"/>
    <property type="evidence" value="ECO:0007669"/>
    <property type="project" value="InterPro"/>
</dbReference>
<feature type="domain" description="Transposase IS200-like" evidence="1">
    <location>
        <begin position="8"/>
        <end position="151"/>
    </location>
</feature>
<name>A0A1F7HGZ9_9BACT</name>
<dbReference type="PANTHER" id="PTHR34322">
    <property type="entry name" value="TRANSPOSASE, Y1_TNP DOMAIN-CONTAINING"/>
    <property type="match status" value="1"/>
</dbReference>
<dbReference type="GO" id="GO:0006313">
    <property type="term" value="P:DNA transposition"/>
    <property type="evidence" value="ECO:0007669"/>
    <property type="project" value="InterPro"/>
</dbReference>
<organism evidence="2 3">
    <name type="scientific">Candidatus Roizmanbacteria bacterium RIFCSPHIGHO2_12_FULL_33_9</name>
    <dbReference type="NCBI Taxonomy" id="1802045"/>
    <lineage>
        <taxon>Bacteria</taxon>
        <taxon>Candidatus Roizmaniibacteriota</taxon>
    </lineage>
</organism>